<organism evidence="2 3">
    <name type="scientific">Fodinicola feengrottensis</name>
    <dbReference type="NCBI Taxonomy" id="435914"/>
    <lineage>
        <taxon>Bacteria</taxon>
        <taxon>Bacillati</taxon>
        <taxon>Actinomycetota</taxon>
        <taxon>Actinomycetes</taxon>
        <taxon>Mycobacteriales</taxon>
        <taxon>Fodinicola</taxon>
    </lineage>
</organism>
<evidence type="ECO:0000256" key="1">
    <source>
        <dbReference type="SAM" id="MobiDB-lite"/>
    </source>
</evidence>
<sequence length="385" mass="41473">MGRRGPGHPHQQSAGSLHEENPKVTFKRQWQAYSGYYDKLSTMAAGNTAPDIFQIDEDGLAQYASRHVTLALDSFVGSRIKMDKFSPGLRQAGRVDGKLPALPAAENTPALAWDRTIAHQFGMPDLKAGISWNDLVTWGAELTAKSGGKIFGTQDPSAVFQALQVWLRQRGQQAYDGAKVGYTAADLTEWFQFWATARKKNATPPADLTHVANAGDLSKSLLATKQGATSFQYSNQLEEASKSTDHDLALVPYPGPPNAAWARSSMYWSVYTGSKFQPQALDVLNFLVNDTDAGKILGAERGLAPNLTVRQVVTPLLTPAMKASVTYETELSATFGATPPTPPKGHVQVRKVLLQEAENVQFGKATPAQAANQFIAQASAALSGG</sequence>
<gene>
    <name evidence="2" type="ORF">GCM10009765_57170</name>
</gene>
<accession>A0ABN2I872</accession>
<reference evidence="2 3" key="1">
    <citation type="journal article" date="2019" name="Int. J. Syst. Evol. Microbiol.">
        <title>The Global Catalogue of Microorganisms (GCM) 10K type strain sequencing project: providing services to taxonomists for standard genome sequencing and annotation.</title>
        <authorList>
            <consortium name="The Broad Institute Genomics Platform"/>
            <consortium name="The Broad Institute Genome Sequencing Center for Infectious Disease"/>
            <person name="Wu L."/>
            <person name="Ma J."/>
        </authorList>
    </citation>
    <scope>NUCLEOTIDE SEQUENCE [LARGE SCALE GENOMIC DNA]</scope>
    <source>
        <strain evidence="2 3">JCM 14718</strain>
    </source>
</reference>
<keyword evidence="3" id="KW-1185">Reference proteome</keyword>
<comment type="caution">
    <text evidence="2">The sequence shown here is derived from an EMBL/GenBank/DDBJ whole genome shotgun (WGS) entry which is preliminary data.</text>
</comment>
<dbReference type="PANTHER" id="PTHR43649:SF30">
    <property type="entry name" value="ABC TRANSPORTER SUBSTRATE-BINDING PROTEIN"/>
    <property type="match status" value="1"/>
</dbReference>
<dbReference type="PANTHER" id="PTHR43649">
    <property type="entry name" value="ARABINOSE-BINDING PROTEIN-RELATED"/>
    <property type="match status" value="1"/>
</dbReference>
<name>A0ABN2I872_9ACTN</name>
<dbReference type="Gene3D" id="3.40.190.10">
    <property type="entry name" value="Periplasmic binding protein-like II"/>
    <property type="match status" value="2"/>
</dbReference>
<dbReference type="InterPro" id="IPR006059">
    <property type="entry name" value="SBP"/>
</dbReference>
<dbReference type="Proteomes" id="UP001500618">
    <property type="component" value="Unassembled WGS sequence"/>
</dbReference>
<proteinExistence type="predicted"/>
<dbReference type="EMBL" id="BAAANY010000023">
    <property type="protein sequence ID" value="GAA1700326.1"/>
    <property type="molecule type" value="Genomic_DNA"/>
</dbReference>
<evidence type="ECO:0000313" key="3">
    <source>
        <dbReference type="Proteomes" id="UP001500618"/>
    </source>
</evidence>
<dbReference type="InterPro" id="IPR050490">
    <property type="entry name" value="Bact_solute-bd_prot1"/>
</dbReference>
<evidence type="ECO:0000313" key="2">
    <source>
        <dbReference type="EMBL" id="GAA1700326.1"/>
    </source>
</evidence>
<protein>
    <submittedName>
        <fullName evidence="2">Extracellular solute-binding protein</fullName>
    </submittedName>
</protein>
<dbReference type="RefSeq" id="WP_344313440.1">
    <property type="nucleotide sequence ID" value="NZ_BAAANY010000023.1"/>
</dbReference>
<feature type="region of interest" description="Disordered" evidence="1">
    <location>
        <begin position="1"/>
        <end position="21"/>
    </location>
</feature>
<dbReference type="Pfam" id="PF13416">
    <property type="entry name" value="SBP_bac_8"/>
    <property type="match status" value="1"/>
</dbReference>
<dbReference type="SUPFAM" id="SSF53850">
    <property type="entry name" value="Periplasmic binding protein-like II"/>
    <property type="match status" value="1"/>
</dbReference>